<dbReference type="InterPro" id="IPR036816">
    <property type="entry name" value="RNaseA-like_dom_sf"/>
</dbReference>
<keyword evidence="2 11" id="KW-0540">Nuclease</keyword>
<feature type="chain" id="PRO_5014211253" description="Eosinophil cationic protein" evidence="11">
    <location>
        <begin position="24"/>
        <end position="158"/>
    </location>
</feature>
<accession>A0A2K5BYX7</accession>
<dbReference type="GO" id="GO:0016787">
    <property type="term" value="F:hydrolase activity"/>
    <property type="evidence" value="ECO:0007669"/>
    <property type="project" value="UniProtKB-KW"/>
</dbReference>
<dbReference type="OrthoDB" id="9534292at2759"/>
<dbReference type="SMART" id="SM00092">
    <property type="entry name" value="RNAse_Pc"/>
    <property type="match status" value="1"/>
</dbReference>
<evidence type="ECO:0000256" key="10">
    <source>
        <dbReference type="ARBA" id="ARBA00042656"/>
    </source>
</evidence>
<keyword evidence="7" id="KW-1015">Disulfide bond</keyword>
<evidence type="ECO:0000256" key="2">
    <source>
        <dbReference type="ARBA" id="ARBA00022722"/>
    </source>
</evidence>
<dbReference type="CDD" id="cd06265">
    <property type="entry name" value="RNase_A_canonical"/>
    <property type="match status" value="1"/>
</dbReference>
<dbReference type="PANTHER" id="PTHR11437:SF3">
    <property type="entry name" value="EOSINOPHIL CATIONIC PROTEIN"/>
    <property type="match status" value="1"/>
</dbReference>
<dbReference type="STRING" id="37293.ENSANAP00000001647"/>
<keyword evidence="8" id="KW-0325">Glycoprotein</keyword>
<keyword evidence="5 11" id="KW-0378">Hydrolase</keyword>
<evidence type="ECO:0000256" key="11">
    <source>
        <dbReference type="RuleBase" id="RU000651"/>
    </source>
</evidence>
<evidence type="ECO:0000256" key="4">
    <source>
        <dbReference type="ARBA" id="ARBA00022759"/>
    </source>
</evidence>
<name>A0A2K5BYX7_AOTNA</name>
<keyword evidence="6" id="KW-0944">Nitration</keyword>
<dbReference type="KEGG" id="anan:105726407"/>
<dbReference type="FunFam" id="3.10.130.10:FF:000001">
    <property type="entry name" value="Ribonuclease pancreatic"/>
    <property type="match status" value="1"/>
</dbReference>
<evidence type="ECO:0000256" key="5">
    <source>
        <dbReference type="ARBA" id="ARBA00022801"/>
    </source>
</evidence>
<evidence type="ECO:0000256" key="9">
    <source>
        <dbReference type="ARBA" id="ARBA00041168"/>
    </source>
</evidence>
<dbReference type="AlphaFoldDB" id="A0A2K5BYX7"/>
<proteinExistence type="inferred from homology"/>
<reference evidence="13" key="2">
    <citation type="submission" date="2025-09" db="UniProtKB">
        <authorList>
            <consortium name="Ensembl"/>
        </authorList>
    </citation>
    <scope>IDENTIFICATION</scope>
</reference>
<dbReference type="Pfam" id="PF00074">
    <property type="entry name" value="RnaseA"/>
    <property type="match status" value="1"/>
</dbReference>
<dbReference type="PROSITE" id="PS00127">
    <property type="entry name" value="RNASE_PANCREATIC"/>
    <property type="match status" value="1"/>
</dbReference>
<dbReference type="GO" id="GO:0006935">
    <property type="term" value="P:chemotaxis"/>
    <property type="evidence" value="ECO:0007669"/>
    <property type="project" value="TreeGrafter"/>
</dbReference>
<evidence type="ECO:0000256" key="6">
    <source>
        <dbReference type="ARBA" id="ARBA00023074"/>
    </source>
</evidence>
<dbReference type="GO" id="GO:0050830">
    <property type="term" value="P:defense response to Gram-positive bacterium"/>
    <property type="evidence" value="ECO:0007669"/>
    <property type="project" value="TreeGrafter"/>
</dbReference>
<evidence type="ECO:0000256" key="8">
    <source>
        <dbReference type="ARBA" id="ARBA00023180"/>
    </source>
</evidence>
<sequence length="158" mass="17668">MVPKLFTSQICLLLLLGLLGVEGSLHAAPQKFTRAQWFSIQHIQTTPLRCTNAMRAINKYQHRCKNQNTFLHTTFAAVVNVCGNTNITCPRNASLNNCHHSGVQVPLTYCNLTGPPTIKNCVYSSTQANMFYVVACENRDQRDPPQYPVVPVHLDTII</sequence>
<dbReference type="InterPro" id="IPR023412">
    <property type="entry name" value="RNaseA_domain"/>
</dbReference>
<dbReference type="GeneID" id="105726407"/>
<keyword evidence="4 11" id="KW-0255">Endonuclease</keyword>
<protein>
    <recommendedName>
        <fullName evidence="9">Eosinophil cationic protein</fullName>
    </recommendedName>
    <alternativeName>
        <fullName evidence="10">Ribonuclease 3</fullName>
    </alternativeName>
</protein>
<evidence type="ECO:0000256" key="1">
    <source>
        <dbReference type="ARBA" id="ARBA00005600"/>
    </source>
</evidence>
<dbReference type="GO" id="GO:0002227">
    <property type="term" value="P:innate immune response in mucosa"/>
    <property type="evidence" value="ECO:0007669"/>
    <property type="project" value="TreeGrafter"/>
</dbReference>
<feature type="signal peptide" evidence="11">
    <location>
        <begin position="1"/>
        <end position="23"/>
    </location>
</feature>
<organism evidence="13 14">
    <name type="scientific">Aotus nancymaae</name>
    <name type="common">Ma's night monkey</name>
    <dbReference type="NCBI Taxonomy" id="37293"/>
    <lineage>
        <taxon>Eukaryota</taxon>
        <taxon>Metazoa</taxon>
        <taxon>Chordata</taxon>
        <taxon>Craniata</taxon>
        <taxon>Vertebrata</taxon>
        <taxon>Euteleostomi</taxon>
        <taxon>Mammalia</taxon>
        <taxon>Eutheria</taxon>
        <taxon>Euarchontoglires</taxon>
        <taxon>Primates</taxon>
        <taxon>Haplorrhini</taxon>
        <taxon>Platyrrhini</taxon>
        <taxon>Aotidae</taxon>
        <taxon>Aotus</taxon>
    </lineage>
</organism>
<evidence type="ECO:0000313" key="14">
    <source>
        <dbReference type="Proteomes" id="UP000233020"/>
    </source>
</evidence>
<dbReference type="GO" id="GO:0004540">
    <property type="term" value="F:RNA nuclease activity"/>
    <property type="evidence" value="ECO:0007669"/>
    <property type="project" value="TreeGrafter"/>
</dbReference>
<evidence type="ECO:0000259" key="12">
    <source>
        <dbReference type="SMART" id="SM00092"/>
    </source>
</evidence>
<evidence type="ECO:0000256" key="7">
    <source>
        <dbReference type="ARBA" id="ARBA00023157"/>
    </source>
</evidence>
<dbReference type="GO" id="GO:0003676">
    <property type="term" value="F:nucleic acid binding"/>
    <property type="evidence" value="ECO:0007669"/>
    <property type="project" value="InterPro"/>
</dbReference>
<dbReference type="GO" id="GO:0051607">
    <property type="term" value="P:defense response to virus"/>
    <property type="evidence" value="ECO:0007669"/>
    <property type="project" value="UniProtKB-ARBA"/>
</dbReference>
<keyword evidence="3 11" id="KW-0732">Signal</keyword>
<dbReference type="SUPFAM" id="SSF54076">
    <property type="entry name" value="RNase A-like"/>
    <property type="match status" value="1"/>
</dbReference>
<dbReference type="InterPro" id="IPR001427">
    <property type="entry name" value="RNaseA"/>
</dbReference>
<dbReference type="GeneTree" id="ENSGT00940000162253"/>
<dbReference type="GO" id="GO:0004519">
    <property type="term" value="F:endonuclease activity"/>
    <property type="evidence" value="ECO:0007669"/>
    <property type="project" value="UniProtKB-KW"/>
</dbReference>
<dbReference type="OMA" id="WAQWFEI"/>
<dbReference type="InterPro" id="IPR023411">
    <property type="entry name" value="RNaseA_AS"/>
</dbReference>
<comment type="similarity">
    <text evidence="1 11">Belongs to the pancreatic ribonuclease family.</text>
</comment>
<dbReference type="Gene3D" id="3.10.130.10">
    <property type="entry name" value="Ribonuclease A-like domain"/>
    <property type="match status" value="1"/>
</dbReference>
<dbReference type="PANTHER" id="PTHR11437">
    <property type="entry name" value="RIBONUCLEASE"/>
    <property type="match status" value="1"/>
</dbReference>
<evidence type="ECO:0000313" key="13">
    <source>
        <dbReference type="Ensembl" id="ENSANAP00000001647.1"/>
    </source>
</evidence>
<dbReference type="PRINTS" id="PR00794">
    <property type="entry name" value="RIBONUCLEASE"/>
</dbReference>
<dbReference type="Ensembl" id="ENSANAT00000015089.1">
    <property type="protein sequence ID" value="ENSANAP00000001647.1"/>
    <property type="gene ID" value="ENSANAG00000014479.1"/>
</dbReference>
<reference evidence="13" key="1">
    <citation type="submission" date="2025-08" db="UniProtKB">
        <authorList>
            <consortium name="Ensembl"/>
        </authorList>
    </citation>
    <scope>IDENTIFICATION</scope>
</reference>
<evidence type="ECO:0000256" key="3">
    <source>
        <dbReference type="ARBA" id="ARBA00022729"/>
    </source>
</evidence>
<dbReference type="GO" id="GO:0005615">
    <property type="term" value="C:extracellular space"/>
    <property type="evidence" value="ECO:0007669"/>
    <property type="project" value="TreeGrafter"/>
</dbReference>
<dbReference type="Proteomes" id="UP000233020">
    <property type="component" value="Unplaced"/>
</dbReference>
<keyword evidence="14" id="KW-1185">Reference proteome</keyword>
<feature type="domain" description="Ribonuclease A-domain" evidence="12">
    <location>
        <begin position="31"/>
        <end position="158"/>
    </location>
</feature>